<reference evidence="3" key="1">
    <citation type="journal article" date="2019" name="Int. J. Syst. Evol. Microbiol.">
        <title>The Global Catalogue of Microorganisms (GCM) 10K type strain sequencing project: providing services to taxonomists for standard genome sequencing and annotation.</title>
        <authorList>
            <consortium name="The Broad Institute Genomics Platform"/>
            <consortium name="The Broad Institute Genome Sequencing Center for Infectious Disease"/>
            <person name="Wu L."/>
            <person name="Ma J."/>
        </authorList>
    </citation>
    <scope>NUCLEOTIDE SEQUENCE [LARGE SCALE GENOMIC DNA]</scope>
    <source>
        <strain evidence="3">CGMCC 1.12477</strain>
    </source>
</reference>
<keyword evidence="3" id="KW-1185">Reference proteome</keyword>
<sequence length="347" mass="38610">MFVPHPFHPRRGGVVPPARVDPAGLTGPTLGQARGRSWVRTSPGLFLPRAVDLDDPDQRILAAAGVLEPGEAVTGWASLRWRRARWFAGLDAGQRPLPVPLLVQRHLVKHPSYRLTREFLSLHDLEEVDGLSVSSVRWAVCFEARWADDLVSAVIAVDMAAYSDLISVDELRPYVLSRMAPTGIEQARKAVELAAENSWSPQETVMRLVWKAWRPESTLLCNRPVFDLAGRHLATPDLLDPEAGVVGEYDGAVHLAAEQRASDVRREALLRAVGLELVTMVGADHADDHRSFRLRLAGAHDRAAESGSSRRWTLEPPPWWTDTSTVAARRALDPRVRRRLLAHRWLG</sequence>
<protein>
    <recommendedName>
        <fullName evidence="4">DUF559 domain-containing protein</fullName>
    </recommendedName>
</protein>
<comment type="caution">
    <text evidence="2">The sequence shown here is derived from an EMBL/GenBank/DDBJ whole genome shotgun (WGS) entry which is preliminary data.</text>
</comment>
<dbReference type="EMBL" id="JBHUGD010000003">
    <property type="protein sequence ID" value="MFD1946055.1"/>
    <property type="molecule type" value="Genomic_DNA"/>
</dbReference>
<organism evidence="2 3">
    <name type="scientific">Nocardioides aestuarii</name>
    <dbReference type="NCBI Taxonomy" id="252231"/>
    <lineage>
        <taxon>Bacteria</taxon>
        <taxon>Bacillati</taxon>
        <taxon>Actinomycetota</taxon>
        <taxon>Actinomycetes</taxon>
        <taxon>Propionibacteriales</taxon>
        <taxon>Nocardioidaceae</taxon>
        <taxon>Nocardioides</taxon>
    </lineage>
</organism>
<evidence type="ECO:0008006" key="4">
    <source>
        <dbReference type="Google" id="ProtNLM"/>
    </source>
</evidence>
<proteinExistence type="predicted"/>
<dbReference type="Proteomes" id="UP001597351">
    <property type="component" value="Unassembled WGS sequence"/>
</dbReference>
<evidence type="ECO:0000256" key="1">
    <source>
        <dbReference type="SAM" id="MobiDB-lite"/>
    </source>
</evidence>
<name>A0ABW4TI46_9ACTN</name>
<feature type="region of interest" description="Disordered" evidence="1">
    <location>
        <begin position="12"/>
        <end position="35"/>
    </location>
</feature>
<dbReference type="RefSeq" id="WP_343915964.1">
    <property type="nucleotide sequence ID" value="NZ_BAAAJT010000002.1"/>
</dbReference>
<evidence type="ECO:0000313" key="3">
    <source>
        <dbReference type="Proteomes" id="UP001597351"/>
    </source>
</evidence>
<gene>
    <name evidence="2" type="ORF">ACFSDE_04585</name>
</gene>
<evidence type="ECO:0000313" key="2">
    <source>
        <dbReference type="EMBL" id="MFD1946055.1"/>
    </source>
</evidence>
<accession>A0ABW4TI46</accession>